<reference evidence="2" key="1">
    <citation type="journal article" date="2023" name="Nat. Plants">
        <title>Single-cell RNA sequencing provides a high-resolution roadmap for understanding the multicellular compartmentation of specialized metabolism.</title>
        <authorList>
            <person name="Sun S."/>
            <person name="Shen X."/>
            <person name="Li Y."/>
            <person name="Li Y."/>
            <person name="Wang S."/>
            <person name="Li R."/>
            <person name="Zhang H."/>
            <person name="Shen G."/>
            <person name="Guo B."/>
            <person name="Wei J."/>
            <person name="Xu J."/>
            <person name="St-Pierre B."/>
            <person name="Chen S."/>
            <person name="Sun C."/>
        </authorList>
    </citation>
    <scope>NUCLEOTIDE SEQUENCE [LARGE SCALE GENOMIC DNA]</scope>
</reference>
<dbReference type="Proteomes" id="UP001060085">
    <property type="component" value="Linkage Group LG03"/>
</dbReference>
<sequence length="432" mass="46086">MSSSSDMGNNNDREDSLEACRKRRRRRIEMRRAAIAAAAAAGAGGSSHGGGGGGSSSTTVNNEDQAAVVNNNNVAPVQPYVADGVPVVGVMSVPGRLRDMEDAFTIKTSLCCPPINRHQPVHFFAVYDGHGGPHVAEMCRQYMHVIFEQEVMRVAGIAAATGTGSGSGGSSSNPVPKSRREMRREIEEPWRRVLMTSFMRMDQLAYHNGYKCGLGEKCRCYINDVSLSGSTAVVVILTQEYIIVANCGDSRALLCRGGRSVPLSIDHKPDREEERARIEAAGGIVVFNDGARLEGVLAMSRALGDSYLKPVVTAEPDIFIRKRHPQDECLILGSDGLWDVLPNNMAGHVARECLSHGGAGGAGGGGESSAGASSSSSRPWRSPEWNDGMFPSRSASAAGLLARLALGRQSWDNISVIVVDLKRNEIMHAAAP</sequence>
<evidence type="ECO:0000313" key="1">
    <source>
        <dbReference type="EMBL" id="KAI5670170.1"/>
    </source>
</evidence>
<dbReference type="EMBL" id="CM044703">
    <property type="protein sequence ID" value="KAI5670170.1"/>
    <property type="molecule type" value="Genomic_DNA"/>
</dbReference>
<proteinExistence type="predicted"/>
<organism evidence="1 2">
    <name type="scientific">Catharanthus roseus</name>
    <name type="common">Madagascar periwinkle</name>
    <name type="synonym">Vinca rosea</name>
    <dbReference type="NCBI Taxonomy" id="4058"/>
    <lineage>
        <taxon>Eukaryota</taxon>
        <taxon>Viridiplantae</taxon>
        <taxon>Streptophyta</taxon>
        <taxon>Embryophyta</taxon>
        <taxon>Tracheophyta</taxon>
        <taxon>Spermatophyta</taxon>
        <taxon>Magnoliopsida</taxon>
        <taxon>eudicotyledons</taxon>
        <taxon>Gunneridae</taxon>
        <taxon>Pentapetalae</taxon>
        <taxon>asterids</taxon>
        <taxon>lamiids</taxon>
        <taxon>Gentianales</taxon>
        <taxon>Apocynaceae</taxon>
        <taxon>Rauvolfioideae</taxon>
        <taxon>Vinceae</taxon>
        <taxon>Catharanthinae</taxon>
        <taxon>Catharanthus</taxon>
    </lineage>
</organism>
<gene>
    <name evidence="1" type="ORF">M9H77_10534</name>
</gene>
<keyword evidence="2" id="KW-1185">Reference proteome</keyword>
<protein>
    <submittedName>
        <fullName evidence="1">Uncharacterized protein</fullName>
    </submittedName>
</protein>
<name>A0ACC0BBZ8_CATRO</name>
<evidence type="ECO:0000313" key="2">
    <source>
        <dbReference type="Proteomes" id="UP001060085"/>
    </source>
</evidence>
<accession>A0ACC0BBZ8</accession>
<comment type="caution">
    <text evidence="1">The sequence shown here is derived from an EMBL/GenBank/DDBJ whole genome shotgun (WGS) entry which is preliminary data.</text>
</comment>